<dbReference type="Pfam" id="PF00190">
    <property type="entry name" value="Cupin_1"/>
    <property type="match status" value="2"/>
</dbReference>
<dbReference type="InterPro" id="IPR011051">
    <property type="entry name" value="RmlC_Cupin_sf"/>
</dbReference>
<feature type="chain" id="PRO_5016636459" description="Cupin type-1 domain-containing protein" evidence="1">
    <location>
        <begin position="26"/>
        <end position="439"/>
    </location>
</feature>
<dbReference type="Gene3D" id="2.60.120.10">
    <property type="entry name" value="Jelly Rolls"/>
    <property type="match status" value="3"/>
</dbReference>
<feature type="signal peptide" evidence="1">
    <location>
        <begin position="1"/>
        <end position="25"/>
    </location>
</feature>
<accession>A0A368QN19</accession>
<dbReference type="SUPFAM" id="SSF51182">
    <property type="entry name" value="RmlC-like cupins"/>
    <property type="match status" value="1"/>
</dbReference>
<reference evidence="3" key="1">
    <citation type="journal article" date="2012" name="Nat. Biotechnol.">
        <title>Reference genome sequence of the model plant Setaria.</title>
        <authorList>
            <person name="Bennetzen J.L."/>
            <person name="Schmutz J."/>
            <person name="Wang H."/>
            <person name="Percifield R."/>
            <person name="Hawkins J."/>
            <person name="Pontaroli A.C."/>
            <person name="Estep M."/>
            <person name="Feng L."/>
            <person name="Vaughn J.N."/>
            <person name="Grimwood J."/>
            <person name="Jenkins J."/>
            <person name="Barry K."/>
            <person name="Lindquist E."/>
            <person name="Hellsten U."/>
            <person name="Deshpande S."/>
            <person name="Wang X."/>
            <person name="Wu X."/>
            <person name="Mitros T."/>
            <person name="Triplett J."/>
            <person name="Yang X."/>
            <person name="Ye C.Y."/>
            <person name="Mauro-Herrera M."/>
            <person name="Wang L."/>
            <person name="Li P."/>
            <person name="Sharma M."/>
            <person name="Sharma R."/>
            <person name="Ronald P.C."/>
            <person name="Panaud O."/>
            <person name="Kellogg E.A."/>
            <person name="Brutnell T.P."/>
            <person name="Doust A.N."/>
            <person name="Tuskan G.A."/>
            <person name="Rokhsar D."/>
            <person name="Devos K.M."/>
        </authorList>
    </citation>
    <scope>NUCLEOTIDE SEQUENCE [LARGE SCALE GENOMIC DNA]</scope>
    <source>
        <strain evidence="3">Yugu1</strain>
    </source>
</reference>
<dbReference type="InterPro" id="IPR014710">
    <property type="entry name" value="RmlC-like_jellyroll"/>
</dbReference>
<dbReference type="InterPro" id="IPR006045">
    <property type="entry name" value="Cupin_1"/>
</dbReference>
<organism evidence="3">
    <name type="scientific">Setaria italica</name>
    <name type="common">Foxtail millet</name>
    <name type="synonym">Panicum italicum</name>
    <dbReference type="NCBI Taxonomy" id="4555"/>
    <lineage>
        <taxon>Eukaryota</taxon>
        <taxon>Viridiplantae</taxon>
        <taxon>Streptophyta</taxon>
        <taxon>Embryophyta</taxon>
        <taxon>Tracheophyta</taxon>
        <taxon>Spermatophyta</taxon>
        <taxon>Magnoliopsida</taxon>
        <taxon>Liliopsida</taxon>
        <taxon>Poales</taxon>
        <taxon>Poaceae</taxon>
        <taxon>PACMAD clade</taxon>
        <taxon>Panicoideae</taxon>
        <taxon>Panicodae</taxon>
        <taxon>Paniceae</taxon>
        <taxon>Cenchrinae</taxon>
        <taxon>Setaria</taxon>
    </lineage>
</organism>
<evidence type="ECO:0000313" key="3">
    <source>
        <dbReference type="EMBL" id="RCV19214.1"/>
    </source>
</evidence>
<dbReference type="OrthoDB" id="2016041at2759"/>
<gene>
    <name evidence="3" type="ORF">SETIT_3G366400v2</name>
</gene>
<dbReference type="CDD" id="cd02242">
    <property type="entry name" value="cupin_11S_legumin_N"/>
    <property type="match status" value="1"/>
</dbReference>
<evidence type="ECO:0000259" key="2">
    <source>
        <dbReference type="SMART" id="SM00835"/>
    </source>
</evidence>
<dbReference type="CDD" id="cd02243">
    <property type="entry name" value="cupin_11S_legumin_C"/>
    <property type="match status" value="1"/>
</dbReference>
<name>A0A368QN19_SETIT</name>
<evidence type="ECO:0000256" key="1">
    <source>
        <dbReference type="SAM" id="SignalP"/>
    </source>
</evidence>
<dbReference type="EMBL" id="CM003530">
    <property type="protein sequence ID" value="RCV19214.1"/>
    <property type="molecule type" value="Genomic_DNA"/>
</dbReference>
<proteinExistence type="predicted"/>
<dbReference type="AlphaFoldDB" id="A0A368QN19"/>
<feature type="domain" description="Cupin type-1" evidence="2">
    <location>
        <begin position="64"/>
        <end position="224"/>
    </location>
</feature>
<dbReference type="STRING" id="4555.A0A368QN19"/>
<protein>
    <recommendedName>
        <fullName evidence="2">Cupin type-1 domain-containing protein</fullName>
    </recommendedName>
</protein>
<reference evidence="3" key="2">
    <citation type="submission" date="2015-07" db="EMBL/GenBank/DDBJ databases">
        <authorList>
            <person name="Noorani M."/>
        </authorList>
    </citation>
    <scope>NUCLEOTIDE SEQUENCE</scope>
    <source>
        <strain evidence="3">Yugu1</strain>
    </source>
</reference>
<dbReference type="InterPro" id="IPR050253">
    <property type="entry name" value="Seed_Storage-Functional"/>
</dbReference>
<feature type="domain" description="Cupin type-1" evidence="2">
    <location>
        <begin position="288"/>
        <end position="428"/>
    </location>
</feature>
<dbReference type="SMART" id="SM00835">
    <property type="entry name" value="Cupin_1"/>
    <property type="match status" value="2"/>
</dbReference>
<dbReference type="PANTHER" id="PTHR31189">
    <property type="entry name" value="OS03G0336100 PROTEIN-RELATED"/>
    <property type="match status" value="1"/>
</dbReference>
<dbReference type="PANTHER" id="PTHR31189:SF35">
    <property type="entry name" value="12S SEED STORAGE PROTEIN CRB"/>
    <property type="match status" value="1"/>
</dbReference>
<keyword evidence="1" id="KW-0732">Signal</keyword>
<sequence length="439" mass="47993">MAPTSCLRTGFFFLQLLLLGHGSMAIELQAERISGLSFAQVAPAAASASASSSSSCEFAFDRLRPLDPLPEVIRAEAGTLQYFDDPNQQLTCAGVFFVRIVVDDRGLVLPRFNNGGTLIFTVQGRGVVGVTIPECGGEKRYRFAQHDVIAVPPGVPAWIYNDGGNGPLEIVVLFTISGKANQLEPQHRDFSLAGSNGNRSKNIFNGFAVESLSRSLRISQYLATILQGQMDQRGTIVRVPAGLLQLQPKNNLNATMAVQFQGSEEQEEDVQDEAGDMCRMKVTKKLEEKVLTGYEFPILNSVGLSIERGTYKPVLQIETCMQNTISSPFYTIKAQIVAYLTRGSARVQVVDNRGVAVFDGVLRRGQPLVVPQYYVVIVEAGKDGFEFIAFKTNANPVISYIAGRVSVLHDLSVDVIAAAYNISKYEAERIKDGRRWAAL</sequence>